<keyword evidence="9 11" id="KW-0521">NADP</keyword>
<evidence type="ECO:0000256" key="11">
    <source>
        <dbReference type="HAMAP-Rule" id="MF_01037"/>
    </source>
</evidence>
<evidence type="ECO:0000256" key="9">
    <source>
        <dbReference type="ARBA" id="ARBA00022857"/>
    </source>
</evidence>
<dbReference type="PANTHER" id="PTHR11806:SF2">
    <property type="entry name" value="METHYLENETETRAHYDROFOLATE--TRNA-(URACIL-5-)-METHYLTRANSFERASE TRMFO"/>
    <property type="match status" value="1"/>
</dbReference>
<dbReference type="SUPFAM" id="SSF51905">
    <property type="entry name" value="FAD/NAD(P)-binding domain"/>
    <property type="match status" value="1"/>
</dbReference>
<dbReference type="GO" id="GO:0047151">
    <property type="term" value="F:tRNA (uracil(54)-C5)-methyltransferase activity, 5,10-methylenetetrahydrofolate-dependent"/>
    <property type="evidence" value="ECO:0007669"/>
    <property type="project" value="UniProtKB-UniRule"/>
</dbReference>
<dbReference type="NCBIfam" id="NF003739">
    <property type="entry name" value="PRK05335.1"/>
    <property type="match status" value="1"/>
</dbReference>
<evidence type="ECO:0000313" key="13">
    <source>
        <dbReference type="EMBL" id="QYZ71139.1"/>
    </source>
</evidence>
<dbReference type="EC" id="2.1.1.74" evidence="11"/>
<dbReference type="EMBL" id="CP069370">
    <property type="protein sequence ID" value="QYZ71139.1"/>
    <property type="molecule type" value="Genomic_DNA"/>
</dbReference>
<dbReference type="Proteomes" id="UP000826300">
    <property type="component" value="Chromosome"/>
</dbReference>
<dbReference type="GO" id="GO:0005829">
    <property type="term" value="C:cytosol"/>
    <property type="evidence" value="ECO:0007669"/>
    <property type="project" value="TreeGrafter"/>
</dbReference>
<evidence type="ECO:0000256" key="10">
    <source>
        <dbReference type="ARBA" id="ARBA00023027"/>
    </source>
</evidence>
<keyword evidence="4 11" id="KW-0489">Methyltransferase</keyword>
<comment type="function">
    <text evidence="2">NAD-binding protein involved in the addition of a carboxymethylaminomethyl (cmnm) group at the wobble position (U34) of certain tRNAs, forming tRNA-cmnm(5)s(2)U34.</text>
</comment>
<dbReference type="InterPro" id="IPR004417">
    <property type="entry name" value="TrmFO"/>
</dbReference>
<comment type="catalytic activity">
    <reaction evidence="11">
        <text>uridine(54) in tRNA + (6R)-5,10-methylene-5,6,7,8-tetrahydrofolate + NADH + H(+) = 5-methyluridine(54) in tRNA + (6S)-5,6,7,8-tetrahydrofolate + NAD(+)</text>
        <dbReference type="Rhea" id="RHEA:16873"/>
        <dbReference type="Rhea" id="RHEA-COMP:10167"/>
        <dbReference type="Rhea" id="RHEA-COMP:10193"/>
        <dbReference type="ChEBI" id="CHEBI:15378"/>
        <dbReference type="ChEBI" id="CHEBI:15636"/>
        <dbReference type="ChEBI" id="CHEBI:57453"/>
        <dbReference type="ChEBI" id="CHEBI:57540"/>
        <dbReference type="ChEBI" id="CHEBI:57945"/>
        <dbReference type="ChEBI" id="CHEBI:65315"/>
        <dbReference type="ChEBI" id="CHEBI:74447"/>
        <dbReference type="EC" id="2.1.1.74"/>
    </reaction>
</comment>
<keyword evidence="5 11" id="KW-0285">Flavoprotein</keyword>
<dbReference type="AlphaFoldDB" id="A0A8G0ZZE5"/>
<dbReference type="NCBIfam" id="TIGR00137">
    <property type="entry name" value="gid_trmFO"/>
    <property type="match status" value="1"/>
</dbReference>
<name>A0A8G0ZZE5_9RHOB</name>
<evidence type="ECO:0000256" key="3">
    <source>
        <dbReference type="ARBA" id="ARBA00022490"/>
    </source>
</evidence>
<comment type="subcellular location">
    <subcellularLocation>
        <location evidence="11">Cytoplasm</location>
    </subcellularLocation>
</comment>
<dbReference type="HAMAP" id="MF_01037">
    <property type="entry name" value="TrmFO"/>
    <property type="match status" value="1"/>
</dbReference>
<proteinExistence type="inferred from homology"/>
<sequence length="442" mass="47967">MTETLHIIGGGMAGSEAAWQAASSGVPVVIHEMRPKVGTFAHRTGMLAEMVCSNSFRSDDHERNAVGLLHWEMRAAGGLIMEMAEAHRLPAGGALAVDRDPFAEAVTARLSSHPLISVSEEEITELPLSGHWIIATGPLTSGALAESIRAATDAEALAFFDAIAPIVYAETVDMSVAWMQSRYDKGETIEEQTAYMNCPMTKDQYEAFIDAVLAADKTEFHEGETAGYFDGCLPIEVMAERGRETLRFGPMKPVGLTNPHNPQKPYAVVQLRRDNKLGTLYNIVGFQTKMKYGAQVDVFRKIPGLENASFARLGGIHRNTFINSPTLLDAQMRLKSRPNIRFAGQITGVEGYVESAAMGLLAGRMAAAEILGQDLPPPPPETATGALITHITGGAEAKTFQPMNVNFGLFPPIDAKGGRKGRKDRYKAYTDRAKEAFQAWLS</sequence>
<comment type="similarity">
    <text evidence="11">Belongs to the MnmG family. TrmFO subfamily.</text>
</comment>
<dbReference type="Pfam" id="PF01134">
    <property type="entry name" value="GIDA"/>
    <property type="match status" value="1"/>
</dbReference>
<reference evidence="13" key="1">
    <citation type="submission" date="2021-02" db="EMBL/GenBank/DDBJ databases">
        <title>Rhodobacter shimadae sp. nov., an aerobic anoxygenic phototrophic bacterium isolated from a hot spring.</title>
        <authorList>
            <person name="Muramatsu S."/>
            <person name="Haruta S."/>
            <person name="Hirose S."/>
            <person name="Hanada S."/>
        </authorList>
    </citation>
    <scope>NUCLEOTIDE SEQUENCE</scope>
    <source>
        <strain evidence="13">N10</strain>
    </source>
</reference>
<dbReference type="InterPro" id="IPR020595">
    <property type="entry name" value="MnmG-rel_CS"/>
</dbReference>
<protein>
    <recommendedName>
        <fullName evidence="11">Methylenetetrahydrofolate--tRNA-(uracil-5-)-methyltransferase TrmFO</fullName>
        <ecNumber evidence="11">2.1.1.74</ecNumber>
    </recommendedName>
    <alternativeName>
        <fullName evidence="11">Folate-dependent tRNA (uracil-5-)-methyltransferase</fullName>
    </alternativeName>
    <alternativeName>
        <fullName evidence="11">Folate-dependent tRNA(M-5-U54)-methyltransferase</fullName>
    </alternativeName>
</protein>
<evidence type="ECO:0000256" key="1">
    <source>
        <dbReference type="ARBA" id="ARBA00001974"/>
    </source>
</evidence>
<dbReference type="InterPro" id="IPR036188">
    <property type="entry name" value="FAD/NAD-bd_sf"/>
</dbReference>
<keyword evidence="7 11" id="KW-0819">tRNA processing</keyword>
<keyword evidence="3 11" id="KW-0963">Cytoplasm</keyword>
<keyword evidence="10 11" id="KW-0520">NAD</keyword>
<dbReference type="Gene3D" id="3.50.50.60">
    <property type="entry name" value="FAD/NAD(P)-binding domain"/>
    <property type="match status" value="2"/>
</dbReference>
<dbReference type="GO" id="GO:0050660">
    <property type="term" value="F:flavin adenine dinucleotide binding"/>
    <property type="evidence" value="ECO:0007669"/>
    <property type="project" value="UniProtKB-UniRule"/>
</dbReference>
<evidence type="ECO:0000256" key="8">
    <source>
        <dbReference type="ARBA" id="ARBA00022827"/>
    </source>
</evidence>
<comment type="function">
    <text evidence="11">Catalyzes the folate-dependent formation of 5-methyl-uridine at position 54 (M-5-U54) in all tRNAs.</text>
</comment>
<keyword evidence="6 11" id="KW-0808">Transferase</keyword>
<evidence type="ECO:0000313" key="14">
    <source>
        <dbReference type="Proteomes" id="UP000826300"/>
    </source>
</evidence>
<dbReference type="InterPro" id="IPR040131">
    <property type="entry name" value="MnmG_N"/>
</dbReference>
<dbReference type="PANTHER" id="PTHR11806">
    <property type="entry name" value="GLUCOSE INHIBITED DIVISION PROTEIN A"/>
    <property type="match status" value="1"/>
</dbReference>
<dbReference type="GO" id="GO:0030488">
    <property type="term" value="P:tRNA methylation"/>
    <property type="evidence" value="ECO:0007669"/>
    <property type="project" value="TreeGrafter"/>
</dbReference>
<feature type="binding site" evidence="11">
    <location>
        <begin position="9"/>
        <end position="14"/>
    </location>
    <ligand>
        <name>FAD</name>
        <dbReference type="ChEBI" id="CHEBI:57692"/>
    </ligand>
</feature>
<evidence type="ECO:0000256" key="2">
    <source>
        <dbReference type="ARBA" id="ARBA00003717"/>
    </source>
</evidence>
<organism evidence="13 14">
    <name type="scientific">Neotabrizicola shimadae</name>
    <dbReference type="NCBI Taxonomy" id="2807096"/>
    <lineage>
        <taxon>Bacteria</taxon>
        <taxon>Pseudomonadati</taxon>
        <taxon>Pseudomonadota</taxon>
        <taxon>Alphaproteobacteria</taxon>
        <taxon>Rhodobacterales</taxon>
        <taxon>Paracoccaceae</taxon>
        <taxon>Neotabrizicola</taxon>
    </lineage>
</organism>
<dbReference type="RefSeq" id="WP_220663485.1">
    <property type="nucleotide sequence ID" value="NZ_CP069370.1"/>
</dbReference>
<comment type="cofactor">
    <cofactor evidence="1 11">
        <name>FAD</name>
        <dbReference type="ChEBI" id="CHEBI:57692"/>
    </cofactor>
</comment>
<dbReference type="PROSITE" id="PS01281">
    <property type="entry name" value="GIDA_2"/>
    <property type="match status" value="1"/>
</dbReference>
<evidence type="ECO:0000259" key="12">
    <source>
        <dbReference type="Pfam" id="PF01134"/>
    </source>
</evidence>
<accession>A0A8G0ZZE5</accession>
<evidence type="ECO:0000256" key="5">
    <source>
        <dbReference type="ARBA" id="ARBA00022630"/>
    </source>
</evidence>
<feature type="domain" description="MnmG N-terminal" evidence="12">
    <location>
        <begin position="5"/>
        <end position="373"/>
    </location>
</feature>
<keyword evidence="8 11" id="KW-0274">FAD</keyword>
<gene>
    <name evidence="11 13" type="primary">trmFO</name>
    <name evidence="13" type="ORF">JO391_06435</name>
</gene>
<evidence type="ECO:0000256" key="6">
    <source>
        <dbReference type="ARBA" id="ARBA00022679"/>
    </source>
</evidence>
<evidence type="ECO:0000256" key="4">
    <source>
        <dbReference type="ARBA" id="ARBA00022603"/>
    </source>
</evidence>
<evidence type="ECO:0000256" key="7">
    <source>
        <dbReference type="ARBA" id="ARBA00022694"/>
    </source>
</evidence>
<dbReference type="InterPro" id="IPR002218">
    <property type="entry name" value="MnmG-rel"/>
</dbReference>
<keyword evidence="14" id="KW-1185">Reference proteome</keyword>
<comment type="catalytic activity">
    <reaction evidence="11">
        <text>uridine(54) in tRNA + (6R)-5,10-methylene-5,6,7,8-tetrahydrofolate + NADPH + H(+) = 5-methyluridine(54) in tRNA + (6S)-5,6,7,8-tetrahydrofolate + NADP(+)</text>
        <dbReference type="Rhea" id="RHEA:62372"/>
        <dbReference type="Rhea" id="RHEA-COMP:10167"/>
        <dbReference type="Rhea" id="RHEA-COMP:10193"/>
        <dbReference type="ChEBI" id="CHEBI:15378"/>
        <dbReference type="ChEBI" id="CHEBI:15636"/>
        <dbReference type="ChEBI" id="CHEBI:57453"/>
        <dbReference type="ChEBI" id="CHEBI:57783"/>
        <dbReference type="ChEBI" id="CHEBI:58349"/>
        <dbReference type="ChEBI" id="CHEBI:65315"/>
        <dbReference type="ChEBI" id="CHEBI:74447"/>
        <dbReference type="EC" id="2.1.1.74"/>
    </reaction>
</comment>
<dbReference type="GO" id="GO:0002098">
    <property type="term" value="P:tRNA wobble uridine modification"/>
    <property type="evidence" value="ECO:0007669"/>
    <property type="project" value="TreeGrafter"/>
</dbReference>
<dbReference type="KEGG" id="nsm:JO391_06435"/>